<name>A0A327SJY6_9FLAO</name>
<dbReference type="RefSeq" id="WP_146608905.1">
    <property type="nucleotide sequence ID" value="NZ_LZRN01000015.1"/>
</dbReference>
<reference evidence="2 3" key="1">
    <citation type="submission" date="2018-06" db="EMBL/GenBank/DDBJ databases">
        <title>Genomic Encyclopedia of Archaeal and Bacterial Type Strains, Phase II (KMG-II): from individual species to whole genera.</title>
        <authorList>
            <person name="Goeker M."/>
        </authorList>
    </citation>
    <scope>NUCLEOTIDE SEQUENCE [LARGE SCALE GENOMIC DNA]</scope>
    <source>
        <strain evidence="2 3">DSM 12408</strain>
    </source>
</reference>
<sequence length="72" mass="8292">MTTKFLLAVFLFIISNSIAQNKMELTLHDGSVLKGFGRIKLDERILFRTLKDADKEFYDYTTVKKLTMSIDG</sequence>
<organism evidence="2 3">
    <name type="scientific">Gelidibacter algens</name>
    <dbReference type="NCBI Taxonomy" id="49280"/>
    <lineage>
        <taxon>Bacteria</taxon>
        <taxon>Pseudomonadati</taxon>
        <taxon>Bacteroidota</taxon>
        <taxon>Flavobacteriia</taxon>
        <taxon>Flavobacteriales</taxon>
        <taxon>Flavobacteriaceae</taxon>
        <taxon>Gelidibacter</taxon>
    </lineage>
</organism>
<evidence type="ECO:0000313" key="3">
    <source>
        <dbReference type="Proteomes" id="UP000248987"/>
    </source>
</evidence>
<dbReference type="Proteomes" id="UP000248987">
    <property type="component" value="Unassembled WGS sequence"/>
</dbReference>
<feature type="chain" id="PRO_5016324457" evidence="1">
    <location>
        <begin position="20"/>
        <end position="72"/>
    </location>
</feature>
<keyword evidence="1" id="KW-0732">Signal</keyword>
<keyword evidence="3" id="KW-1185">Reference proteome</keyword>
<protein>
    <submittedName>
        <fullName evidence="2">Uncharacterized protein</fullName>
    </submittedName>
</protein>
<dbReference type="AlphaFoldDB" id="A0A327SJY6"/>
<gene>
    <name evidence="2" type="ORF">LX77_00467</name>
</gene>
<dbReference type="EMBL" id="QLLQ01000001">
    <property type="protein sequence ID" value="RAJ27893.1"/>
    <property type="molecule type" value="Genomic_DNA"/>
</dbReference>
<feature type="signal peptide" evidence="1">
    <location>
        <begin position="1"/>
        <end position="19"/>
    </location>
</feature>
<proteinExistence type="predicted"/>
<evidence type="ECO:0000313" key="2">
    <source>
        <dbReference type="EMBL" id="RAJ27893.1"/>
    </source>
</evidence>
<comment type="caution">
    <text evidence="2">The sequence shown here is derived from an EMBL/GenBank/DDBJ whole genome shotgun (WGS) entry which is preliminary data.</text>
</comment>
<accession>A0A327SJY6</accession>
<evidence type="ECO:0000256" key="1">
    <source>
        <dbReference type="SAM" id="SignalP"/>
    </source>
</evidence>
<dbReference type="OrthoDB" id="1117699at2"/>